<feature type="binding site" evidence="5">
    <location>
        <position position="304"/>
    </location>
    <ligand>
        <name>S-adenosyl-L-methionine</name>
        <dbReference type="ChEBI" id="CHEBI:59789"/>
    </ligand>
</feature>
<feature type="active site" description="Nucleophile" evidence="5">
    <location>
        <position position="416"/>
    </location>
</feature>
<feature type="compositionally biased region" description="Basic residues" evidence="6">
    <location>
        <begin position="8"/>
        <end position="33"/>
    </location>
</feature>
<feature type="binding site" evidence="5">
    <location>
        <position position="345"/>
    </location>
    <ligand>
        <name>S-adenosyl-L-methionine</name>
        <dbReference type="ChEBI" id="CHEBI:59789"/>
    </ligand>
</feature>
<keyword evidence="1 5" id="KW-0489">Methyltransferase</keyword>
<dbReference type="CDD" id="cd02440">
    <property type="entry name" value="AdoMet_MTases"/>
    <property type="match status" value="1"/>
</dbReference>
<evidence type="ECO:0000256" key="3">
    <source>
        <dbReference type="ARBA" id="ARBA00022691"/>
    </source>
</evidence>
<accession>A0A9K3GI51</accession>
<dbReference type="Proteomes" id="UP000265618">
    <property type="component" value="Unassembled WGS sequence"/>
</dbReference>
<feature type="region of interest" description="Disordered" evidence="6">
    <location>
        <begin position="1"/>
        <end position="34"/>
    </location>
</feature>
<dbReference type="PROSITE" id="PS51686">
    <property type="entry name" value="SAM_MT_RSMB_NOP"/>
    <property type="match status" value="1"/>
</dbReference>
<evidence type="ECO:0000256" key="1">
    <source>
        <dbReference type="ARBA" id="ARBA00022603"/>
    </source>
</evidence>
<dbReference type="GO" id="GO:0070475">
    <property type="term" value="P:rRNA base methylation"/>
    <property type="evidence" value="ECO:0007669"/>
    <property type="project" value="TreeGrafter"/>
</dbReference>
<dbReference type="PANTHER" id="PTHR22807:SF4">
    <property type="entry name" value="28S RRNA (CYTOSINE-C(5))-METHYLTRANSFERASE"/>
    <property type="match status" value="1"/>
</dbReference>
<keyword evidence="3 5" id="KW-0949">S-adenosyl-L-methionine</keyword>
<gene>
    <name evidence="8" type="ORF">KIPB_006335</name>
</gene>
<evidence type="ECO:0000256" key="5">
    <source>
        <dbReference type="PROSITE-ProRule" id="PRU01023"/>
    </source>
</evidence>
<sequence length="484" mass="51497">MGGAAPKKPMKGGKNAKKGGAKGAAKGKGKGGKGKNTCDFEACALVIEKFLDRKGGVKPLVYGSDGNVPFLMALTLHTLVYWPYLMESPVFDMLEPAEPEAQTAEADGEEMEVVPKARDTAAMRKHLCMAAVLAVSLLRTGELPHKRRRLGQSTRHVVATLRPVAEPLLSALQSITLTEDETALITPPTLPVTVRCTQGRQTAVEALEKAGWKAVSYPPKQRMQFCPDPVLEGVLALAANTPWGKKMDGCPPPSAGLVAQSRGSCIPALALGLTKEDTVWDMCAAPGSKTIHAAAMAKKVIASERDSTRAAMLLKRVLTSNCANVDVREGDALTLSPPCTCVILDPSCSSSGTKAKGQRDATLGARAAWPRSYGRDRDITSHKEVDVTALAAAQTQLLHHALTALPKCTRVVYSTCSVNHAENEAVVQGVLTQEGVRGVWEVANVLPAWPQRGESAGWADAAKCIRAGPRTHSEGFFVSMLVRK</sequence>
<evidence type="ECO:0000256" key="6">
    <source>
        <dbReference type="SAM" id="MobiDB-lite"/>
    </source>
</evidence>
<feature type="domain" description="SAM-dependent MTase RsmB/NOP-type" evidence="7">
    <location>
        <begin position="182"/>
        <end position="484"/>
    </location>
</feature>
<comment type="similarity">
    <text evidence="5">Belongs to the class I-like SAM-binding methyltransferase superfamily. RsmB/NOP family.</text>
</comment>
<dbReference type="GO" id="GO:0008173">
    <property type="term" value="F:RNA methyltransferase activity"/>
    <property type="evidence" value="ECO:0007669"/>
    <property type="project" value="InterPro"/>
</dbReference>
<dbReference type="PANTHER" id="PTHR22807">
    <property type="entry name" value="NOP2 YEAST -RELATED NOL1/NOP2/FMU SUN DOMAIN-CONTAINING"/>
    <property type="match status" value="1"/>
</dbReference>
<dbReference type="InterPro" id="IPR023267">
    <property type="entry name" value="RCMT"/>
</dbReference>
<organism evidence="8 9">
    <name type="scientific">Kipferlia bialata</name>
    <dbReference type="NCBI Taxonomy" id="797122"/>
    <lineage>
        <taxon>Eukaryota</taxon>
        <taxon>Metamonada</taxon>
        <taxon>Carpediemonas-like organisms</taxon>
        <taxon>Kipferlia</taxon>
    </lineage>
</organism>
<dbReference type="EMBL" id="BDIP01001618">
    <property type="protein sequence ID" value="GIQ84779.1"/>
    <property type="molecule type" value="Genomic_DNA"/>
</dbReference>
<dbReference type="GO" id="GO:0003723">
    <property type="term" value="F:RNA binding"/>
    <property type="evidence" value="ECO:0007669"/>
    <property type="project" value="UniProtKB-UniRule"/>
</dbReference>
<dbReference type="InterPro" id="IPR049560">
    <property type="entry name" value="MeTrfase_RsmB-F_NOP2_cat"/>
</dbReference>
<dbReference type="GO" id="GO:0005730">
    <property type="term" value="C:nucleolus"/>
    <property type="evidence" value="ECO:0007669"/>
    <property type="project" value="TreeGrafter"/>
</dbReference>
<dbReference type="Gene3D" id="3.40.50.150">
    <property type="entry name" value="Vaccinia Virus protein VP39"/>
    <property type="match status" value="1"/>
</dbReference>
<evidence type="ECO:0000313" key="9">
    <source>
        <dbReference type="Proteomes" id="UP000265618"/>
    </source>
</evidence>
<reference evidence="8 9" key="1">
    <citation type="journal article" date="2018" name="PLoS ONE">
        <title>The draft genome of Kipferlia bialata reveals reductive genome evolution in fornicate parasites.</title>
        <authorList>
            <person name="Tanifuji G."/>
            <person name="Takabayashi S."/>
            <person name="Kume K."/>
            <person name="Takagi M."/>
            <person name="Nakayama T."/>
            <person name="Kamikawa R."/>
            <person name="Inagaki Y."/>
            <person name="Hashimoto T."/>
        </authorList>
    </citation>
    <scope>NUCLEOTIDE SEQUENCE [LARGE SCALE GENOMIC DNA]</scope>
    <source>
        <strain evidence="8">NY0173</strain>
    </source>
</reference>
<proteinExistence type="inferred from homology"/>
<dbReference type="InterPro" id="IPR029063">
    <property type="entry name" value="SAM-dependent_MTases_sf"/>
</dbReference>
<evidence type="ECO:0000259" key="7">
    <source>
        <dbReference type="PROSITE" id="PS51686"/>
    </source>
</evidence>
<evidence type="ECO:0000256" key="4">
    <source>
        <dbReference type="ARBA" id="ARBA00022884"/>
    </source>
</evidence>
<dbReference type="AlphaFoldDB" id="A0A9K3GI51"/>
<dbReference type="SUPFAM" id="SSF53335">
    <property type="entry name" value="S-adenosyl-L-methionine-dependent methyltransferases"/>
    <property type="match status" value="1"/>
</dbReference>
<dbReference type="PRINTS" id="PR02008">
    <property type="entry name" value="RCMTFAMILY"/>
</dbReference>
<keyword evidence="9" id="KW-1185">Reference proteome</keyword>
<protein>
    <submittedName>
        <fullName evidence="8">RNA (C5-cytosine) methyltransferase</fullName>
    </submittedName>
</protein>
<comment type="caution">
    <text evidence="8">The sequence shown here is derived from an EMBL/GenBank/DDBJ whole genome shotgun (WGS) entry which is preliminary data.</text>
</comment>
<evidence type="ECO:0000313" key="8">
    <source>
        <dbReference type="EMBL" id="GIQ84779.1"/>
    </source>
</evidence>
<keyword evidence="2 5" id="KW-0808">Transferase</keyword>
<feature type="binding site" evidence="5">
    <location>
        <begin position="283"/>
        <end position="289"/>
    </location>
    <ligand>
        <name>S-adenosyl-L-methionine</name>
        <dbReference type="ChEBI" id="CHEBI:59789"/>
    </ligand>
</feature>
<dbReference type="InterPro" id="IPR001678">
    <property type="entry name" value="MeTrfase_RsmB-F_NOP2_dom"/>
</dbReference>
<keyword evidence="4 5" id="KW-0694">RNA-binding</keyword>
<comment type="caution">
    <text evidence="5">Lacks conserved residue(s) required for the propagation of feature annotation.</text>
</comment>
<dbReference type="OrthoDB" id="435282at2759"/>
<name>A0A9K3GI51_9EUKA</name>
<evidence type="ECO:0000256" key="2">
    <source>
        <dbReference type="ARBA" id="ARBA00022679"/>
    </source>
</evidence>
<dbReference type="Pfam" id="PF01189">
    <property type="entry name" value="Methyltr_RsmB-F"/>
    <property type="match status" value="2"/>
</dbReference>